<dbReference type="EMBL" id="CP074597">
    <property type="protein sequence ID" value="QVP52798.1"/>
    <property type="molecule type" value="Genomic_DNA"/>
</dbReference>
<dbReference type="GO" id="GO:0061579">
    <property type="term" value="F:N-acyl homoserine lactone synthase activity"/>
    <property type="evidence" value="ECO:0007669"/>
    <property type="project" value="UniProtKB-UniRule"/>
</dbReference>
<dbReference type="InterPro" id="IPR016181">
    <property type="entry name" value="Acyl_CoA_acyltransferase"/>
</dbReference>
<dbReference type="PANTHER" id="PTHR39322:SF1">
    <property type="entry name" value="ISOVALERYL-HOMOSERINE LACTONE SYNTHASE"/>
    <property type="match status" value="1"/>
</dbReference>
<dbReference type="GO" id="GO:0007165">
    <property type="term" value="P:signal transduction"/>
    <property type="evidence" value="ECO:0007669"/>
    <property type="project" value="TreeGrafter"/>
</dbReference>
<dbReference type="GO" id="GO:0009372">
    <property type="term" value="P:quorum sensing"/>
    <property type="evidence" value="ECO:0007669"/>
    <property type="project" value="UniProtKB-UniRule"/>
</dbReference>
<dbReference type="InterPro" id="IPR018311">
    <property type="entry name" value="Autoind_synth_CS"/>
</dbReference>
<keyword evidence="6 8" id="KW-0071">Autoinducer synthesis</keyword>
<dbReference type="PANTHER" id="PTHR39322">
    <property type="entry name" value="ACYL-HOMOSERINE-LACTONE SYNTHASE"/>
    <property type="match status" value="1"/>
</dbReference>
<sequence>MENTGESVHYGTLEFFDVTYEVLTSSHAEELYRLRKITFSDRLGWDVICRKGMESDEFDTRGTRYILGVCGGHLVCSVRFVDLERPNMINRTFSACFGDVPLPPAGVESSRFFVDKVRVSQLPGKSFPVSQALFVAMINWARHNGYNGIHTIVSLPMLTILKRTGWKIDVLREAFLSEQERIYLLYLPTTAEDQACMASKLARVTGHKATDWPMVLPLSVVPAPCSDG</sequence>
<gene>
    <name evidence="11" type="ORF">AIT66_24435</name>
    <name evidence="10" type="ORF">FNN84_22105</name>
</gene>
<dbReference type="InterPro" id="IPR001690">
    <property type="entry name" value="Autoind_synthase"/>
</dbReference>
<name>A0A5Y2S9C5_SALER</name>
<dbReference type="PROSITE" id="PS00949">
    <property type="entry name" value="AUTOINDUCER_SYNTH_1"/>
    <property type="match status" value="1"/>
</dbReference>
<keyword evidence="11" id="KW-0614">Plasmid</keyword>
<proteinExistence type="inferred from homology"/>
<evidence type="ECO:0000256" key="4">
    <source>
        <dbReference type="ARBA" id="ARBA00022679"/>
    </source>
</evidence>
<geneLocation type="plasmid" evidence="11">
    <name>pCFSAN001015</name>
</geneLocation>
<evidence type="ECO:0000256" key="5">
    <source>
        <dbReference type="ARBA" id="ARBA00022691"/>
    </source>
</evidence>
<dbReference type="EC" id="2.3.1.184" evidence="1 9"/>
<dbReference type="SUPFAM" id="SSF55729">
    <property type="entry name" value="Acyl-CoA N-acyltransferases (Nat)"/>
    <property type="match status" value="1"/>
</dbReference>
<dbReference type="EMBL" id="AAILSQ010000033">
    <property type="protein sequence ID" value="ECF6053867.1"/>
    <property type="molecule type" value="Genomic_DNA"/>
</dbReference>
<keyword evidence="5 9" id="KW-0949">S-adenosyl-L-methionine</keyword>
<dbReference type="PRINTS" id="PR01549">
    <property type="entry name" value="AUTOINDCRSYN"/>
</dbReference>
<evidence type="ECO:0000256" key="6">
    <source>
        <dbReference type="ARBA" id="ARBA00022929"/>
    </source>
</evidence>
<evidence type="ECO:0000313" key="11">
    <source>
        <dbReference type="EMBL" id="QVP52798.1"/>
    </source>
</evidence>
<dbReference type="Gene3D" id="3.40.630.30">
    <property type="match status" value="1"/>
</dbReference>
<evidence type="ECO:0000313" key="10">
    <source>
        <dbReference type="EMBL" id="ECF6053867.1"/>
    </source>
</evidence>
<dbReference type="Pfam" id="PF00765">
    <property type="entry name" value="Autoind_synth"/>
    <property type="match status" value="1"/>
</dbReference>
<keyword evidence="3 8" id="KW-0673">Quorum sensing</keyword>
<comment type="similarity">
    <text evidence="8 9">Belongs to the autoinducer synthase family.</text>
</comment>
<protein>
    <recommendedName>
        <fullName evidence="2 9">Acyl-homoserine-lactone synthase</fullName>
        <ecNumber evidence="1 9">2.3.1.184</ecNumber>
    </recommendedName>
    <alternativeName>
        <fullName evidence="9">Autoinducer synthesis protein</fullName>
    </alternativeName>
</protein>
<evidence type="ECO:0000256" key="2">
    <source>
        <dbReference type="ARBA" id="ARBA00018768"/>
    </source>
</evidence>
<comment type="catalytic activity">
    <reaction evidence="7 9">
        <text>a fatty acyl-[ACP] + S-adenosyl-L-methionine = an N-acyl-L-homoserine lactone + S-methyl-5'-thioadenosine + holo-[ACP] + H(+)</text>
        <dbReference type="Rhea" id="RHEA:10096"/>
        <dbReference type="Rhea" id="RHEA-COMP:9685"/>
        <dbReference type="Rhea" id="RHEA-COMP:14125"/>
        <dbReference type="ChEBI" id="CHEBI:15378"/>
        <dbReference type="ChEBI" id="CHEBI:17509"/>
        <dbReference type="ChEBI" id="CHEBI:55474"/>
        <dbReference type="ChEBI" id="CHEBI:59789"/>
        <dbReference type="ChEBI" id="CHEBI:64479"/>
        <dbReference type="ChEBI" id="CHEBI:138651"/>
        <dbReference type="EC" id="2.3.1.184"/>
    </reaction>
</comment>
<reference evidence="11" key="1">
    <citation type="submission" date="2018-07" db="EMBL/GenBank/DDBJ databases">
        <authorList>
            <consortium name="GenomeTrakr network: Whole genome sequencing for foodborne pathogen traceback"/>
        </authorList>
    </citation>
    <scope>NUCLEOTIDE SEQUENCE</scope>
    <source>
        <plasmid evidence="11">pCFSAN001015</plasmid>
    </source>
</reference>
<dbReference type="AlphaFoldDB" id="A0A5Y2S9C5"/>
<organism evidence="10">
    <name type="scientific">Salmonella enterica subsp. salamae</name>
    <dbReference type="NCBI Taxonomy" id="59202"/>
    <lineage>
        <taxon>Bacteria</taxon>
        <taxon>Pseudomonadati</taxon>
        <taxon>Pseudomonadota</taxon>
        <taxon>Gammaproteobacteria</taxon>
        <taxon>Enterobacterales</taxon>
        <taxon>Enterobacteriaceae</taxon>
        <taxon>Salmonella</taxon>
    </lineage>
</organism>
<reference evidence="11" key="3">
    <citation type="submission" date="2021-05" db="EMBL/GenBank/DDBJ databases">
        <title>Whole genome PacBio Sequel sequence of Salmonella enterica subsp. enterica.</title>
        <authorList>
            <person name="Hoffmann M."/>
            <person name="Balkey M."/>
            <person name="Luo Y."/>
        </authorList>
    </citation>
    <scope>NUCLEOTIDE SEQUENCE</scope>
    <source>
        <plasmid evidence="11">pCFSAN001015</plasmid>
    </source>
</reference>
<accession>A0A5Y2S9C5</accession>
<evidence type="ECO:0000256" key="1">
    <source>
        <dbReference type="ARBA" id="ARBA00012340"/>
    </source>
</evidence>
<evidence type="ECO:0000256" key="9">
    <source>
        <dbReference type="RuleBase" id="RU361135"/>
    </source>
</evidence>
<keyword evidence="4 9" id="KW-0808">Transferase</keyword>
<evidence type="ECO:0000256" key="7">
    <source>
        <dbReference type="ARBA" id="ARBA00048576"/>
    </source>
</evidence>
<dbReference type="PROSITE" id="PS51187">
    <property type="entry name" value="AUTOINDUCER_SYNTH_2"/>
    <property type="match status" value="1"/>
</dbReference>
<evidence type="ECO:0000256" key="8">
    <source>
        <dbReference type="PROSITE-ProRule" id="PRU00533"/>
    </source>
</evidence>
<reference evidence="10" key="2">
    <citation type="submission" date="2019-07" db="EMBL/GenBank/DDBJ databases">
        <authorList>
            <person name="Ashton P.M."/>
            <person name="Dallman T."/>
            <person name="Nair S."/>
            <person name="De Pinna E."/>
            <person name="Peters T."/>
            <person name="Grant K."/>
        </authorList>
    </citation>
    <scope>NUCLEOTIDE SEQUENCE [LARGE SCALE GENOMIC DNA]</scope>
    <source>
        <strain evidence="10">107213</strain>
    </source>
</reference>
<evidence type="ECO:0000256" key="3">
    <source>
        <dbReference type="ARBA" id="ARBA00022654"/>
    </source>
</evidence>
<dbReference type="Proteomes" id="UP000839746">
    <property type="component" value="Unassembled WGS sequence"/>
</dbReference>